<dbReference type="InterPro" id="IPR020845">
    <property type="entry name" value="AMP-binding_CS"/>
</dbReference>
<dbReference type="PROSITE" id="PS00455">
    <property type="entry name" value="AMP_BINDING"/>
    <property type="match status" value="1"/>
</dbReference>
<dbReference type="Pfam" id="PF00501">
    <property type="entry name" value="AMP-binding"/>
    <property type="match status" value="1"/>
</dbReference>
<protein>
    <submittedName>
        <fullName evidence="5">AMP-binding protein</fullName>
    </submittedName>
</protein>
<comment type="caution">
    <text evidence="5">The sequence shown here is derived from an EMBL/GenBank/DDBJ whole genome shotgun (WGS) entry which is preliminary data.</text>
</comment>
<feature type="domain" description="AMP-dependent synthetase/ligase" evidence="3">
    <location>
        <begin position="45"/>
        <end position="328"/>
    </location>
</feature>
<evidence type="ECO:0000259" key="3">
    <source>
        <dbReference type="Pfam" id="PF00501"/>
    </source>
</evidence>
<organism evidence="5 6">
    <name type="scientific">Streptomyces albospinus</name>
    <dbReference type="NCBI Taxonomy" id="285515"/>
    <lineage>
        <taxon>Bacteria</taxon>
        <taxon>Bacillati</taxon>
        <taxon>Actinomycetota</taxon>
        <taxon>Actinomycetes</taxon>
        <taxon>Kitasatosporales</taxon>
        <taxon>Streptomycetaceae</taxon>
        <taxon>Streptomyces</taxon>
    </lineage>
</organism>
<sequence length="479" mass="51199">MSSATSASQRADGRDTGTSAWVDELLLAGPDEEPVLQLGQVVDGAALRSTVQCFQQHLENAGLVRGGSVVLRLPPSLAYIGHLLAAWRIGAQVTVVDHRLTGRETDTALNRIRPQVSVTPDETVTALLRGYVDVTARYDRLAGVPAQSNHALVQLSSGSTGSPKIIGRTVSGLVEEMDRYRSIEGMPGRGERIVQLSSIAHAFGMVGGLLHSLHTGVLLTLPERVSAASIVEAVACRPESATLLGVPFHFELLTARGESAHLPQLARAVTGGERIRPDIAQRFTELYGIGLGECYGTTETGLVALDVLGRHRPAVGPPAPGVRVRIDEGELLIGTPSNPYLSTGQAGPWSEGWLHTRDAATHDPSTGAVTIVGRLDSQISIGGLKVDLTEVEQTLVALPGVREAVALFDRRITAYLGVAPGTDPDHIHREMRSRLAVFKRPRALYLMPELPRTSSGKLVRSQHTLQTAVARSRRPGETD</sequence>
<dbReference type="EMBL" id="BMRP01000010">
    <property type="protein sequence ID" value="GGU65137.1"/>
    <property type="molecule type" value="Genomic_DNA"/>
</dbReference>
<evidence type="ECO:0000259" key="4">
    <source>
        <dbReference type="Pfam" id="PF13193"/>
    </source>
</evidence>
<name>A0ABQ2V2S1_9ACTN</name>
<evidence type="ECO:0000256" key="2">
    <source>
        <dbReference type="SAM" id="MobiDB-lite"/>
    </source>
</evidence>
<evidence type="ECO:0000313" key="5">
    <source>
        <dbReference type="EMBL" id="GGU65137.1"/>
    </source>
</evidence>
<dbReference type="SUPFAM" id="SSF56801">
    <property type="entry name" value="Acetyl-CoA synthetase-like"/>
    <property type="match status" value="1"/>
</dbReference>
<dbReference type="InterPro" id="IPR000873">
    <property type="entry name" value="AMP-dep_synth/lig_dom"/>
</dbReference>
<keyword evidence="6" id="KW-1185">Reference proteome</keyword>
<dbReference type="Pfam" id="PF13193">
    <property type="entry name" value="AMP-binding_C"/>
    <property type="match status" value="1"/>
</dbReference>
<reference evidence="6" key="1">
    <citation type="journal article" date="2019" name="Int. J. Syst. Evol. Microbiol.">
        <title>The Global Catalogue of Microorganisms (GCM) 10K type strain sequencing project: providing services to taxonomists for standard genome sequencing and annotation.</title>
        <authorList>
            <consortium name="The Broad Institute Genomics Platform"/>
            <consortium name="The Broad Institute Genome Sequencing Center for Infectious Disease"/>
            <person name="Wu L."/>
            <person name="Ma J."/>
        </authorList>
    </citation>
    <scope>NUCLEOTIDE SEQUENCE [LARGE SCALE GENOMIC DNA]</scope>
    <source>
        <strain evidence="6">JCM 3399</strain>
    </source>
</reference>
<dbReference type="RefSeq" id="WP_189300618.1">
    <property type="nucleotide sequence ID" value="NZ_BMRP01000010.1"/>
</dbReference>
<dbReference type="CDD" id="cd04433">
    <property type="entry name" value="AFD_class_I"/>
    <property type="match status" value="1"/>
</dbReference>
<dbReference type="PANTHER" id="PTHR43201">
    <property type="entry name" value="ACYL-COA SYNTHETASE"/>
    <property type="match status" value="1"/>
</dbReference>
<feature type="region of interest" description="Disordered" evidence="2">
    <location>
        <begin position="455"/>
        <end position="479"/>
    </location>
</feature>
<accession>A0ABQ2V2S1</accession>
<dbReference type="Proteomes" id="UP000654471">
    <property type="component" value="Unassembled WGS sequence"/>
</dbReference>
<evidence type="ECO:0000313" key="6">
    <source>
        <dbReference type="Proteomes" id="UP000654471"/>
    </source>
</evidence>
<dbReference type="Gene3D" id="3.30.300.30">
    <property type="match status" value="1"/>
</dbReference>
<gene>
    <name evidence="5" type="ORF">GCM10010211_32810</name>
</gene>
<dbReference type="InterPro" id="IPR025110">
    <property type="entry name" value="AMP-bd_C"/>
</dbReference>
<feature type="domain" description="AMP-binding enzyme C-terminal" evidence="4">
    <location>
        <begin position="390"/>
        <end position="457"/>
    </location>
</feature>
<proteinExistence type="inferred from homology"/>
<dbReference type="Gene3D" id="3.40.50.12780">
    <property type="entry name" value="N-terminal domain of ligase-like"/>
    <property type="match status" value="1"/>
</dbReference>
<dbReference type="PANTHER" id="PTHR43201:SF8">
    <property type="entry name" value="ACYL-COA SYNTHETASE FAMILY MEMBER 3"/>
    <property type="match status" value="1"/>
</dbReference>
<dbReference type="InterPro" id="IPR045851">
    <property type="entry name" value="AMP-bd_C_sf"/>
</dbReference>
<comment type="similarity">
    <text evidence="1">Belongs to the ATP-dependent AMP-binding enzyme family.</text>
</comment>
<feature type="compositionally biased region" description="Polar residues" evidence="2">
    <location>
        <begin position="455"/>
        <end position="469"/>
    </location>
</feature>
<evidence type="ECO:0000256" key="1">
    <source>
        <dbReference type="ARBA" id="ARBA00006432"/>
    </source>
</evidence>
<dbReference type="InterPro" id="IPR042099">
    <property type="entry name" value="ANL_N_sf"/>
</dbReference>